<dbReference type="GO" id="GO:0006749">
    <property type="term" value="P:glutathione metabolic process"/>
    <property type="evidence" value="ECO:0007669"/>
    <property type="project" value="InterPro"/>
</dbReference>
<dbReference type="PANTHER" id="PTHR43084:SF1">
    <property type="entry name" value="PERSULFIDE DIOXYGENASE ETHE1, MITOCHONDRIAL"/>
    <property type="match status" value="1"/>
</dbReference>
<dbReference type="InterPro" id="IPR036866">
    <property type="entry name" value="RibonucZ/Hydroxyglut_hydro"/>
</dbReference>
<name>A0A366HK11_9BURK</name>
<dbReference type="GO" id="GO:0016787">
    <property type="term" value="F:hydrolase activity"/>
    <property type="evidence" value="ECO:0007669"/>
    <property type="project" value="UniProtKB-KW"/>
</dbReference>
<dbReference type="Gene3D" id="3.60.15.10">
    <property type="entry name" value="Ribonuclease Z/Hydroxyacylglutathione hydrolase-like"/>
    <property type="match status" value="1"/>
</dbReference>
<dbReference type="InterPro" id="IPR051682">
    <property type="entry name" value="Mito_Persulfide_Diox"/>
</dbReference>
<gene>
    <name evidence="3" type="ORF">DFR37_10112</name>
</gene>
<comment type="caution">
    <text evidence="3">The sequence shown here is derived from an EMBL/GenBank/DDBJ whole genome shotgun (WGS) entry which is preliminary data.</text>
</comment>
<dbReference type="EMBL" id="QNRQ01000001">
    <property type="protein sequence ID" value="RBP42887.1"/>
    <property type="molecule type" value="Genomic_DNA"/>
</dbReference>
<dbReference type="GO" id="GO:0050313">
    <property type="term" value="F:sulfur dioxygenase activity"/>
    <property type="evidence" value="ECO:0007669"/>
    <property type="project" value="InterPro"/>
</dbReference>
<sequence length="249" mass="27596">MIFRQLYEPLSSTYTYLLGDEQSGQAILIDPVISAMHRDLAEVQGLGLRLAYTVETHIHADHITAALEFKRMMGSKIAAPAYDCLPCADVGVEEGKPFGVGGIMLHPLHTPGHTDGHFAYIFNDRVFTGDALMIDGCGRTDFQNGDAATLYRSVREKLFVLPDETLVYPAHDYVGRHVSSIAQEKARNPRLGGDKTLDEFTYIMASLNLPYPKFIDYAVPGNRQCGVCPTDLPENLENYCRQITHSTQG</sequence>
<evidence type="ECO:0000259" key="2">
    <source>
        <dbReference type="SMART" id="SM00849"/>
    </source>
</evidence>
<evidence type="ECO:0000313" key="4">
    <source>
        <dbReference type="Proteomes" id="UP000253628"/>
    </source>
</evidence>
<reference evidence="3 4" key="1">
    <citation type="submission" date="2018-06" db="EMBL/GenBank/DDBJ databases">
        <title>Genomic Encyclopedia of Type Strains, Phase IV (KMG-IV): sequencing the most valuable type-strain genomes for metagenomic binning, comparative biology and taxonomic classification.</title>
        <authorList>
            <person name="Goeker M."/>
        </authorList>
    </citation>
    <scope>NUCLEOTIDE SEQUENCE [LARGE SCALE GENOMIC DNA]</scope>
    <source>
        <strain evidence="3 4">DSM 25520</strain>
    </source>
</reference>
<evidence type="ECO:0000256" key="1">
    <source>
        <dbReference type="ARBA" id="ARBA00022723"/>
    </source>
</evidence>
<proteinExistence type="predicted"/>
<dbReference type="CDD" id="cd07724">
    <property type="entry name" value="POD-like_MBL-fold"/>
    <property type="match status" value="1"/>
</dbReference>
<dbReference type="GO" id="GO:0046872">
    <property type="term" value="F:metal ion binding"/>
    <property type="evidence" value="ECO:0007669"/>
    <property type="project" value="UniProtKB-KW"/>
</dbReference>
<dbReference type="PANTHER" id="PTHR43084">
    <property type="entry name" value="PERSULFIDE DIOXYGENASE ETHE1"/>
    <property type="match status" value="1"/>
</dbReference>
<keyword evidence="3" id="KW-0378">Hydrolase</keyword>
<dbReference type="InterPro" id="IPR001279">
    <property type="entry name" value="Metallo-B-lactamas"/>
</dbReference>
<evidence type="ECO:0000313" key="3">
    <source>
        <dbReference type="EMBL" id="RBP42887.1"/>
    </source>
</evidence>
<protein>
    <submittedName>
        <fullName evidence="3">Glyoxylase-like metal-dependent hydrolase (Beta-lactamase superfamily II)</fullName>
    </submittedName>
</protein>
<keyword evidence="4" id="KW-1185">Reference proteome</keyword>
<dbReference type="InterPro" id="IPR044528">
    <property type="entry name" value="POD-like_MBL-fold"/>
</dbReference>
<accession>A0A366HK11</accession>
<dbReference type="SMART" id="SM00849">
    <property type="entry name" value="Lactamase_B"/>
    <property type="match status" value="1"/>
</dbReference>
<dbReference type="Pfam" id="PF00753">
    <property type="entry name" value="Lactamase_B"/>
    <property type="match status" value="2"/>
</dbReference>
<feature type="domain" description="Metallo-beta-lactamase" evidence="2">
    <location>
        <begin position="12"/>
        <end position="171"/>
    </location>
</feature>
<dbReference type="OrthoDB" id="9784009at2"/>
<keyword evidence="1" id="KW-0479">Metal-binding</keyword>
<dbReference type="AlphaFoldDB" id="A0A366HK11"/>
<dbReference type="RefSeq" id="WP_113931213.1">
    <property type="nucleotide sequence ID" value="NZ_JACCEU010000001.1"/>
</dbReference>
<dbReference type="GO" id="GO:0070813">
    <property type="term" value="P:hydrogen sulfide metabolic process"/>
    <property type="evidence" value="ECO:0007669"/>
    <property type="project" value="TreeGrafter"/>
</dbReference>
<organism evidence="3 4">
    <name type="scientific">Eoetvoesiella caeni</name>
    <dbReference type="NCBI Taxonomy" id="645616"/>
    <lineage>
        <taxon>Bacteria</taxon>
        <taxon>Pseudomonadati</taxon>
        <taxon>Pseudomonadota</taxon>
        <taxon>Betaproteobacteria</taxon>
        <taxon>Burkholderiales</taxon>
        <taxon>Alcaligenaceae</taxon>
        <taxon>Eoetvoesiella</taxon>
    </lineage>
</organism>
<dbReference type="Proteomes" id="UP000253628">
    <property type="component" value="Unassembled WGS sequence"/>
</dbReference>
<dbReference type="SUPFAM" id="SSF56281">
    <property type="entry name" value="Metallo-hydrolase/oxidoreductase"/>
    <property type="match status" value="1"/>
</dbReference>